<dbReference type="Proteomes" id="UP000234323">
    <property type="component" value="Unassembled WGS sequence"/>
</dbReference>
<dbReference type="EMBL" id="LLXI01004971">
    <property type="protein sequence ID" value="PKY61123.1"/>
    <property type="molecule type" value="Genomic_DNA"/>
</dbReference>
<dbReference type="AlphaFoldDB" id="A0A2I1HQP8"/>
<keyword evidence="2" id="KW-1185">Reference proteome</keyword>
<gene>
    <name evidence="1" type="ORF">RhiirA4_485693</name>
</gene>
<proteinExistence type="predicted"/>
<protein>
    <submittedName>
        <fullName evidence="1">Uncharacterized protein</fullName>
    </submittedName>
</protein>
<sequence>MPLKAPKRNNMKDQSNIAFHSDNLSLEEVKLLLYNQIPDEMNQYKPSLQKALNAIVLSLITYQLNNDNPSPLVPQLLCPSSILGDKRRPPAIKEMSHLVLDAKFHWFILQNIWTRRNLVTSSVSLNEV</sequence>
<organism evidence="1 2">
    <name type="scientific">Rhizophagus irregularis</name>
    <dbReference type="NCBI Taxonomy" id="588596"/>
    <lineage>
        <taxon>Eukaryota</taxon>
        <taxon>Fungi</taxon>
        <taxon>Fungi incertae sedis</taxon>
        <taxon>Mucoromycota</taxon>
        <taxon>Glomeromycotina</taxon>
        <taxon>Glomeromycetes</taxon>
        <taxon>Glomerales</taxon>
        <taxon>Glomeraceae</taxon>
        <taxon>Rhizophagus</taxon>
    </lineage>
</organism>
<accession>A0A2I1HQP8</accession>
<comment type="caution">
    <text evidence="1">The sequence shown here is derived from an EMBL/GenBank/DDBJ whole genome shotgun (WGS) entry which is preliminary data.</text>
</comment>
<reference evidence="1 2" key="1">
    <citation type="submission" date="2015-10" db="EMBL/GenBank/DDBJ databases">
        <title>Genome analyses suggest a sexual origin of heterokaryosis in a supposedly ancient asexual fungus.</title>
        <authorList>
            <person name="Ropars J."/>
            <person name="Sedzielewska K."/>
            <person name="Noel J."/>
            <person name="Charron P."/>
            <person name="Farinelli L."/>
            <person name="Marton T."/>
            <person name="Kruger M."/>
            <person name="Pelin A."/>
            <person name="Brachmann A."/>
            <person name="Corradi N."/>
        </authorList>
    </citation>
    <scope>NUCLEOTIDE SEQUENCE [LARGE SCALE GENOMIC DNA]</scope>
    <source>
        <strain evidence="1 2">A4</strain>
    </source>
</reference>
<evidence type="ECO:0000313" key="1">
    <source>
        <dbReference type="EMBL" id="PKY61123.1"/>
    </source>
</evidence>
<evidence type="ECO:0000313" key="2">
    <source>
        <dbReference type="Proteomes" id="UP000234323"/>
    </source>
</evidence>
<name>A0A2I1HQP8_9GLOM</name>